<proteinExistence type="predicted"/>
<dbReference type="Proteomes" id="UP000039865">
    <property type="component" value="Unassembled WGS sequence"/>
</dbReference>
<dbReference type="OrthoDB" id="10557411at2759"/>
<keyword evidence="3" id="KW-1185">Reference proteome</keyword>
<protein>
    <submittedName>
        <fullName evidence="2">Uncharacterized protein</fullName>
    </submittedName>
</protein>
<evidence type="ECO:0000313" key="2">
    <source>
        <dbReference type="EMBL" id="CDW88129.1"/>
    </source>
</evidence>
<evidence type="ECO:0000313" key="3">
    <source>
        <dbReference type="Proteomes" id="UP000039865"/>
    </source>
</evidence>
<feature type="region of interest" description="Disordered" evidence="1">
    <location>
        <begin position="149"/>
        <end position="171"/>
    </location>
</feature>
<dbReference type="EMBL" id="CCKQ01016257">
    <property type="protein sequence ID" value="CDW88129.1"/>
    <property type="molecule type" value="Genomic_DNA"/>
</dbReference>
<organism evidence="2 3">
    <name type="scientific">Stylonychia lemnae</name>
    <name type="common">Ciliate</name>
    <dbReference type="NCBI Taxonomy" id="5949"/>
    <lineage>
        <taxon>Eukaryota</taxon>
        <taxon>Sar</taxon>
        <taxon>Alveolata</taxon>
        <taxon>Ciliophora</taxon>
        <taxon>Intramacronucleata</taxon>
        <taxon>Spirotrichea</taxon>
        <taxon>Stichotrichia</taxon>
        <taxon>Sporadotrichida</taxon>
        <taxon>Oxytrichidae</taxon>
        <taxon>Stylonychinae</taxon>
        <taxon>Stylonychia</taxon>
    </lineage>
</organism>
<name>A0A078B0Q5_STYLE</name>
<evidence type="ECO:0000256" key="1">
    <source>
        <dbReference type="SAM" id="MobiDB-lite"/>
    </source>
</evidence>
<dbReference type="AlphaFoldDB" id="A0A078B0Q5"/>
<gene>
    <name evidence="2" type="primary">Contig12397.g13234</name>
    <name evidence="2" type="ORF">STYLEM_17246</name>
</gene>
<sequence>MSDLVGEAKFLKFHYTTEESLLDKDILKNKSWDKFEYKVKSLFLLPLGFQCWQISLINNVEKAELYRKVRHFKVLTLLGALSIGIYEKIKLERYWVYLNRFYPEPTQLQKSLYRDAMMFKELNYQEKSLEDRQKLDSDTVKIYEQMYRLPPQLYPDPEDDPNPASVKSHYT</sequence>
<accession>A0A078B0Q5</accession>
<reference evidence="2 3" key="1">
    <citation type="submission" date="2014-06" db="EMBL/GenBank/DDBJ databases">
        <authorList>
            <person name="Swart Estienne"/>
        </authorList>
    </citation>
    <scope>NUCLEOTIDE SEQUENCE [LARGE SCALE GENOMIC DNA]</scope>
    <source>
        <strain evidence="2 3">130c</strain>
    </source>
</reference>
<dbReference type="InParanoid" id="A0A078B0Q5"/>